<dbReference type="EMBL" id="BSXU01002557">
    <property type="protein sequence ID" value="GMG38420.1"/>
    <property type="molecule type" value="Genomic_DNA"/>
</dbReference>
<organism evidence="2 3">
    <name type="scientific">Ambrosiozyma monospora</name>
    <name type="common">Yeast</name>
    <name type="synonym">Endomycopsis monosporus</name>
    <dbReference type="NCBI Taxonomy" id="43982"/>
    <lineage>
        <taxon>Eukaryota</taxon>
        <taxon>Fungi</taxon>
        <taxon>Dikarya</taxon>
        <taxon>Ascomycota</taxon>
        <taxon>Saccharomycotina</taxon>
        <taxon>Pichiomycetes</taxon>
        <taxon>Pichiales</taxon>
        <taxon>Pichiaceae</taxon>
        <taxon>Ambrosiozyma</taxon>
    </lineage>
</organism>
<feature type="compositionally biased region" description="Polar residues" evidence="1">
    <location>
        <begin position="28"/>
        <end position="40"/>
    </location>
</feature>
<evidence type="ECO:0000313" key="2">
    <source>
        <dbReference type="EMBL" id="GMG38420.1"/>
    </source>
</evidence>
<feature type="region of interest" description="Disordered" evidence="1">
    <location>
        <begin position="28"/>
        <end position="49"/>
    </location>
</feature>
<evidence type="ECO:0000256" key="1">
    <source>
        <dbReference type="SAM" id="MobiDB-lite"/>
    </source>
</evidence>
<comment type="caution">
    <text evidence="2">The sequence shown here is derived from an EMBL/GenBank/DDBJ whole genome shotgun (WGS) entry which is preliminary data.</text>
</comment>
<dbReference type="AlphaFoldDB" id="A0A9W6YZZ9"/>
<sequence>MNETLGGHLIVSFRDNEYLDSTTGLIKNNNESQVQKPNETPSSSPSPLPLQQVKFERQKVPAAFGKTGTLMFSNYKRKDLNTCQLCPIDKSLFGSGTKIDGIKLAKAKSIYFIDESLPNQRGWYDPVISVFRHCERNTTSKITKKMLAKGSSFQVMTNDDSSSEYAESFDDEDDYDNADESIYYSARDGLFDRHPQDDSPNDYKFGWITIYDKQQYFDYDKAKSTGSEPAQFNWEVVLAMTLASAVETHFESLIMKTAD</sequence>
<reference evidence="2" key="1">
    <citation type="submission" date="2023-04" db="EMBL/GenBank/DDBJ databases">
        <title>Ambrosiozyma monospora NBRC 1965.</title>
        <authorList>
            <person name="Ichikawa N."/>
            <person name="Sato H."/>
            <person name="Tonouchi N."/>
        </authorList>
    </citation>
    <scope>NUCLEOTIDE SEQUENCE</scope>
    <source>
        <strain evidence="2">NBRC 1965</strain>
    </source>
</reference>
<keyword evidence="3" id="KW-1185">Reference proteome</keyword>
<proteinExistence type="predicted"/>
<dbReference type="Proteomes" id="UP001165063">
    <property type="component" value="Unassembled WGS sequence"/>
</dbReference>
<name>A0A9W6YZZ9_AMBMO</name>
<gene>
    <name evidence="2" type="ORF">Amon01_000494600</name>
</gene>
<evidence type="ECO:0000313" key="3">
    <source>
        <dbReference type="Proteomes" id="UP001165063"/>
    </source>
</evidence>
<accession>A0A9W6YZZ9</accession>
<dbReference type="OrthoDB" id="4087488at2759"/>
<protein>
    <submittedName>
        <fullName evidence="2">Unnamed protein product</fullName>
    </submittedName>
</protein>